<dbReference type="EMBL" id="JACHIJ010000007">
    <property type="protein sequence ID" value="MBB5054564.1"/>
    <property type="molecule type" value="Genomic_DNA"/>
</dbReference>
<accession>A0A840N7L7</accession>
<organism evidence="1 2">
    <name type="scientific">Afipia massiliensis</name>
    <dbReference type="NCBI Taxonomy" id="211460"/>
    <lineage>
        <taxon>Bacteria</taxon>
        <taxon>Pseudomonadati</taxon>
        <taxon>Pseudomonadota</taxon>
        <taxon>Alphaproteobacteria</taxon>
        <taxon>Hyphomicrobiales</taxon>
        <taxon>Nitrobacteraceae</taxon>
        <taxon>Afipia</taxon>
    </lineage>
</organism>
<dbReference type="RefSeq" id="WP_184088991.1">
    <property type="nucleotide sequence ID" value="NZ_JACHIJ010000007.1"/>
</dbReference>
<sequence length="99" mass="10321">MADTPAIPSDPNFIPIEGIMEAPVIFFEVCPTFGNNGGLLNLMLATGLIDSAPHGKVVSRVKAVAHLRMTAAAAVNLRDTLNNALAMGAPVQKPEGRAN</sequence>
<dbReference type="Proteomes" id="UP000521227">
    <property type="component" value="Unassembled WGS sequence"/>
</dbReference>
<evidence type="ECO:0008006" key="3">
    <source>
        <dbReference type="Google" id="ProtNLM"/>
    </source>
</evidence>
<protein>
    <recommendedName>
        <fullName evidence="3">DUF3467 domain-containing protein</fullName>
    </recommendedName>
</protein>
<name>A0A840N7L7_9BRAD</name>
<evidence type="ECO:0000313" key="1">
    <source>
        <dbReference type="EMBL" id="MBB5054564.1"/>
    </source>
</evidence>
<comment type="caution">
    <text evidence="1">The sequence shown here is derived from an EMBL/GenBank/DDBJ whole genome shotgun (WGS) entry which is preliminary data.</text>
</comment>
<gene>
    <name evidence="1" type="ORF">HNQ36_004566</name>
</gene>
<evidence type="ECO:0000313" key="2">
    <source>
        <dbReference type="Proteomes" id="UP000521227"/>
    </source>
</evidence>
<reference evidence="1 2" key="1">
    <citation type="submission" date="2020-08" db="EMBL/GenBank/DDBJ databases">
        <title>Genomic Encyclopedia of Type Strains, Phase IV (KMG-IV): sequencing the most valuable type-strain genomes for metagenomic binning, comparative biology and taxonomic classification.</title>
        <authorList>
            <person name="Goeker M."/>
        </authorList>
    </citation>
    <scope>NUCLEOTIDE SEQUENCE [LARGE SCALE GENOMIC DNA]</scope>
    <source>
        <strain evidence="1 2">DSM 17498</strain>
    </source>
</reference>
<proteinExistence type="predicted"/>
<dbReference type="AlphaFoldDB" id="A0A840N7L7"/>